<comment type="caution">
    <text evidence="2">The sequence shown here is derived from an EMBL/GenBank/DDBJ whole genome shotgun (WGS) entry which is preliminary data.</text>
</comment>
<accession>A0ABV0AU56</accession>
<organism evidence="2 3">
    <name type="scientific">Microbispora maris</name>
    <dbReference type="NCBI Taxonomy" id="3144104"/>
    <lineage>
        <taxon>Bacteria</taxon>
        <taxon>Bacillati</taxon>
        <taxon>Actinomycetota</taxon>
        <taxon>Actinomycetes</taxon>
        <taxon>Streptosporangiales</taxon>
        <taxon>Streptosporangiaceae</taxon>
        <taxon>Microbispora</taxon>
    </lineage>
</organism>
<dbReference type="Proteomes" id="UP001447516">
    <property type="component" value="Unassembled WGS sequence"/>
</dbReference>
<protein>
    <submittedName>
        <fullName evidence="2">Spore germination protein GerW family protein</fullName>
    </submittedName>
</protein>
<feature type="transmembrane region" description="Helical" evidence="1">
    <location>
        <begin position="80"/>
        <end position="98"/>
    </location>
</feature>
<evidence type="ECO:0000256" key="1">
    <source>
        <dbReference type="SAM" id="Phobius"/>
    </source>
</evidence>
<proteinExistence type="predicted"/>
<name>A0ABV0AU56_9ACTN</name>
<reference evidence="2 3" key="1">
    <citation type="submission" date="2024-05" db="EMBL/GenBank/DDBJ databases">
        <title>Microbispora sp.ZYX-F-249.</title>
        <authorList>
            <person name="Xie H."/>
        </authorList>
    </citation>
    <scope>NUCLEOTIDE SEQUENCE [LARGE SCALE GENOMIC DNA]</scope>
    <source>
        <strain evidence="2 3">ZYX-F-249</strain>
    </source>
</reference>
<dbReference type="EMBL" id="JBDJAW010000021">
    <property type="protein sequence ID" value="MEN3538220.1"/>
    <property type="molecule type" value="Genomic_DNA"/>
</dbReference>
<sequence>MEQLLRKLTGQRVFGEPYEKDGVTFIPVAAVRAGGGFGRSPEKGGEARGGGGGVVNRPVGMFVLKDGDVHWRPALDLNRVILGGQILAGLALVVYAVTRHVR</sequence>
<keyword evidence="3" id="KW-1185">Reference proteome</keyword>
<gene>
    <name evidence="2" type="ORF">AAH991_24130</name>
</gene>
<dbReference type="RefSeq" id="WP_346228168.1">
    <property type="nucleotide sequence ID" value="NZ_JBDJAW010000021.1"/>
</dbReference>
<keyword evidence="1" id="KW-0812">Transmembrane</keyword>
<evidence type="ECO:0000313" key="3">
    <source>
        <dbReference type="Proteomes" id="UP001447516"/>
    </source>
</evidence>
<evidence type="ECO:0000313" key="2">
    <source>
        <dbReference type="EMBL" id="MEN3538220.1"/>
    </source>
</evidence>
<keyword evidence="1" id="KW-0472">Membrane</keyword>
<keyword evidence="1" id="KW-1133">Transmembrane helix</keyword>